<organism evidence="7 8">
    <name type="scientific">Gaoshiqia sediminis</name>
    <dbReference type="NCBI Taxonomy" id="2986998"/>
    <lineage>
        <taxon>Bacteria</taxon>
        <taxon>Pseudomonadati</taxon>
        <taxon>Bacteroidota</taxon>
        <taxon>Bacteroidia</taxon>
        <taxon>Marinilabiliales</taxon>
        <taxon>Prolixibacteraceae</taxon>
        <taxon>Gaoshiqia</taxon>
    </lineage>
</organism>
<dbReference type="EMBL" id="JAPAAF010000010">
    <property type="protein sequence ID" value="MCW0482947.1"/>
    <property type="molecule type" value="Genomic_DNA"/>
</dbReference>
<feature type="domain" description="Major facilitator superfamily (MFS) profile" evidence="6">
    <location>
        <begin position="1"/>
        <end position="384"/>
    </location>
</feature>
<dbReference type="Pfam" id="PF07690">
    <property type="entry name" value="MFS_1"/>
    <property type="match status" value="1"/>
</dbReference>
<sequence length="400" mass="43038">MKRILLLDRNYFPAAQLFLSLSLMFGTWVVYIPSITQKLNMSKGDLGIALFAAAVGSLISIYIGKKLVVRFGEGKLALGGVLGMTLFIFSYFLATSFLQLTVLMFFFGLTSGILQIGLNTVVSTLEKRDKISIMSSCHGYFSLGGLFAAGFGTVLLILLNNPVLHISLAALSVVLLQIFTYKKFISLKSSVEQVITANKQPGRLNPRLLALAVIAVATMVAEGAIADWSSLYLRDVALVPETQLGLGYAGFSLTMTLGRFVGDHFSQRFGPWQILLNGFVISILGFGFVLVAQPMATLIGFALVGAGFSIIVPEAYRLSTQIDGISPSNGIAFMAGSAYLGFLGGPVALGAIAEKSGLHTSFVFIMALAIVGLATTFFVWLKLFVPIKLNLLRIFVRNKA</sequence>
<dbReference type="InterPro" id="IPR051788">
    <property type="entry name" value="MFS_Transporter"/>
</dbReference>
<dbReference type="PANTHER" id="PTHR23514:SF13">
    <property type="entry name" value="INNER MEMBRANE PROTEIN YBJJ"/>
    <property type="match status" value="1"/>
</dbReference>
<dbReference type="PROSITE" id="PS50850">
    <property type="entry name" value="MFS"/>
    <property type="match status" value="1"/>
</dbReference>
<evidence type="ECO:0000256" key="3">
    <source>
        <dbReference type="ARBA" id="ARBA00022989"/>
    </source>
</evidence>
<evidence type="ECO:0000256" key="4">
    <source>
        <dbReference type="ARBA" id="ARBA00023136"/>
    </source>
</evidence>
<dbReference type="InterPro" id="IPR036259">
    <property type="entry name" value="MFS_trans_sf"/>
</dbReference>
<name>A0AA41Y871_9BACT</name>
<feature type="transmembrane region" description="Helical" evidence="5">
    <location>
        <begin position="298"/>
        <end position="318"/>
    </location>
</feature>
<feature type="transmembrane region" description="Helical" evidence="5">
    <location>
        <begin position="46"/>
        <end position="64"/>
    </location>
</feature>
<comment type="subcellular location">
    <subcellularLocation>
        <location evidence="1">Membrane</location>
        <topology evidence="1">Multi-pass membrane protein</topology>
    </subcellularLocation>
</comment>
<dbReference type="RefSeq" id="WP_282591549.1">
    <property type="nucleotide sequence ID" value="NZ_JAPAAF010000010.1"/>
</dbReference>
<feature type="transmembrane region" description="Helical" evidence="5">
    <location>
        <begin position="163"/>
        <end position="181"/>
    </location>
</feature>
<keyword evidence="3 5" id="KW-1133">Transmembrane helix</keyword>
<dbReference type="AlphaFoldDB" id="A0AA41Y871"/>
<comment type="caution">
    <text evidence="7">The sequence shown here is derived from an EMBL/GenBank/DDBJ whole genome shotgun (WGS) entry which is preliminary data.</text>
</comment>
<dbReference type="CDD" id="cd17393">
    <property type="entry name" value="MFS_MosC_like"/>
    <property type="match status" value="1"/>
</dbReference>
<feature type="transmembrane region" description="Helical" evidence="5">
    <location>
        <begin position="364"/>
        <end position="385"/>
    </location>
</feature>
<protein>
    <submittedName>
        <fullName evidence="7">MFS transporter</fullName>
    </submittedName>
</protein>
<evidence type="ECO:0000313" key="7">
    <source>
        <dbReference type="EMBL" id="MCW0482947.1"/>
    </source>
</evidence>
<feature type="transmembrane region" description="Helical" evidence="5">
    <location>
        <begin position="100"/>
        <end position="125"/>
    </location>
</feature>
<evidence type="ECO:0000256" key="2">
    <source>
        <dbReference type="ARBA" id="ARBA00022692"/>
    </source>
</evidence>
<keyword evidence="4 5" id="KW-0472">Membrane</keyword>
<dbReference type="GO" id="GO:0016020">
    <property type="term" value="C:membrane"/>
    <property type="evidence" value="ECO:0007669"/>
    <property type="project" value="UniProtKB-SubCell"/>
</dbReference>
<accession>A0AA41Y871</accession>
<reference evidence="7" key="1">
    <citation type="submission" date="2022-10" db="EMBL/GenBank/DDBJ databases">
        <title>Gaoshiqiia sediminis gen. nov., sp. nov., isolated from coastal sediment.</title>
        <authorList>
            <person name="Yu W.X."/>
            <person name="Mu D.S."/>
            <person name="Du J.Z."/>
            <person name="Liang Y.Q."/>
        </authorList>
    </citation>
    <scope>NUCLEOTIDE SEQUENCE</scope>
    <source>
        <strain evidence="7">A06</strain>
    </source>
</reference>
<keyword evidence="8" id="KW-1185">Reference proteome</keyword>
<dbReference type="Proteomes" id="UP001163821">
    <property type="component" value="Unassembled WGS sequence"/>
</dbReference>
<dbReference type="SUPFAM" id="SSF103473">
    <property type="entry name" value="MFS general substrate transporter"/>
    <property type="match status" value="1"/>
</dbReference>
<dbReference type="InterPro" id="IPR020846">
    <property type="entry name" value="MFS_dom"/>
</dbReference>
<dbReference type="GO" id="GO:0022857">
    <property type="term" value="F:transmembrane transporter activity"/>
    <property type="evidence" value="ECO:0007669"/>
    <property type="project" value="InterPro"/>
</dbReference>
<evidence type="ECO:0000256" key="1">
    <source>
        <dbReference type="ARBA" id="ARBA00004141"/>
    </source>
</evidence>
<gene>
    <name evidence="7" type="ORF">N2K84_09425</name>
</gene>
<feature type="transmembrane region" description="Helical" evidence="5">
    <location>
        <begin position="208"/>
        <end position="226"/>
    </location>
</feature>
<evidence type="ECO:0000259" key="6">
    <source>
        <dbReference type="PROSITE" id="PS50850"/>
    </source>
</evidence>
<feature type="transmembrane region" description="Helical" evidence="5">
    <location>
        <begin position="76"/>
        <end position="94"/>
    </location>
</feature>
<feature type="transmembrane region" description="Helical" evidence="5">
    <location>
        <begin position="137"/>
        <end position="157"/>
    </location>
</feature>
<proteinExistence type="predicted"/>
<feature type="transmembrane region" description="Helical" evidence="5">
    <location>
        <begin position="330"/>
        <end position="352"/>
    </location>
</feature>
<dbReference type="Gene3D" id="1.20.1250.20">
    <property type="entry name" value="MFS general substrate transporter like domains"/>
    <property type="match status" value="2"/>
</dbReference>
<feature type="transmembrane region" description="Helical" evidence="5">
    <location>
        <begin position="274"/>
        <end position="292"/>
    </location>
</feature>
<keyword evidence="2 5" id="KW-0812">Transmembrane</keyword>
<evidence type="ECO:0000313" key="8">
    <source>
        <dbReference type="Proteomes" id="UP001163821"/>
    </source>
</evidence>
<feature type="transmembrane region" description="Helical" evidence="5">
    <location>
        <begin position="12"/>
        <end position="34"/>
    </location>
</feature>
<feature type="transmembrane region" description="Helical" evidence="5">
    <location>
        <begin position="246"/>
        <end position="262"/>
    </location>
</feature>
<dbReference type="PANTHER" id="PTHR23514">
    <property type="entry name" value="BYPASS OF STOP CODON PROTEIN 6"/>
    <property type="match status" value="1"/>
</dbReference>
<evidence type="ECO:0000256" key="5">
    <source>
        <dbReference type="SAM" id="Phobius"/>
    </source>
</evidence>
<dbReference type="InterPro" id="IPR011701">
    <property type="entry name" value="MFS"/>
</dbReference>